<dbReference type="EMBL" id="LNXW01000008">
    <property type="protein sequence ID" value="KTC82668.1"/>
    <property type="molecule type" value="Genomic_DNA"/>
</dbReference>
<organism evidence="1 2">
    <name type="scientific">Legionella cherrii</name>
    <dbReference type="NCBI Taxonomy" id="28084"/>
    <lineage>
        <taxon>Bacteria</taxon>
        <taxon>Pseudomonadati</taxon>
        <taxon>Pseudomonadota</taxon>
        <taxon>Gammaproteobacteria</taxon>
        <taxon>Legionellales</taxon>
        <taxon>Legionellaceae</taxon>
        <taxon>Legionella</taxon>
    </lineage>
</organism>
<evidence type="ECO:0000313" key="1">
    <source>
        <dbReference type="EMBL" id="KTC82668.1"/>
    </source>
</evidence>
<gene>
    <name evidence="1" type="ORF">Lche_0348</name>
</gene>
<accession>A0A0W0SGZ6</accession>
<dbReference type="Proteomes" id="UP000054921">
    <property type="component" value="Unassembled WGS sequence"/>
</dbReference>
<dbReference type="RefSeq" id="WP_058387291.1">
    <property type="nucleotide sequence ID" value="NZ_LNXW01000008.1"/>
</dbReference>
<evidence type="ECO:0000313" key="2">
    <source>
        <dbReference type="Proteomes" id="UP000054921"/>
    </source>
</evidence>
<protein>
    <submittedName>
        <fullName evidence="1">Uncharacterized protein</fullName>
    </submittedName>
</protein>
<dbReference type="AlphaFoldDB" id="A0A0W0SGZ6"/>
<comment type="caution">
    <text evidence="1">The sequence shown here is derived from an EMBL/GenBank/DDBJ whole genome shotgun (WGS) entry which is preliminary data.</text>
</comment>
<dbReference type="OrthoDB" id="5650199at2"/>
<proteinExistence type="predicted"/>
<dbReference type="PATRIC" id="fig|28084.5.peg.379"/>
<name>A0A0W0SGZ6_9GAMM</name>
<sequence length="192" mass="22301">MSGQSIQYWRTVWKRLEKENDAFEIAKKLLFKYSGAYSSIFCRPYVWGGSIGRFFSFRWATNHGDEVQNTLASVHNQSFDECYGSILQADFEPSPKAKVIDLLQKLKKNLGKKHLAEDGDLYRILFVIQEKLELDYSEIKVNYDSDEQPINYIKQDIQVQREAFEAQKANEASRAPFSQTLILPKHLASMEF</sequence>
<reference evidence="1 2" key="1">
    <citation type="submission" date="2015-11" db="EMBL/GenBank/DDBJ databases">
        <title>Genomic analysis of 38 Legionella species identifies large and diverse effector repertoires.</title>
        <authorList>
            <person name="Burstein D."/>
            <person name="Amaro F."/>
            <person name="Zusman T."/>
            <person name="Lifshitz Z."/>
            <person name="Cohen O."/>
            <person name="Gilbert J.A."/>
            <person name="Pupko T."/>
            <person name="Shuman H.A."/>
            <person name="Segal G."/>
        </authorList>
    </citation>
    <scope>NUCLEOTIDE SEQUENCE [LARGE SCALE GENOMIC DNA]</scope>
    <source>
        <strain evidence="1 2">ORW</strain>
    </source>
</reference>